<dbReference type="PANTHER" id="PTHR33055">
    <property type="entry name" value="TRANSPOSASE FOR INSERTION SEQUENCE ELEMENT IS1111A"/>
    <property type="match status" value="1"/>
</dbReference>
<accession>A0AAE3SH74</accession>
<evidence type="ECO:0000313" key="2">
    <source>
        <dbReference type="EMBL" id="MCW3789270.1"/>
    </source>
</evidence>
<name>A0AAE3SH74_9BACT</name>
<dbReference type="AlphaFoldDB" id="A0AAE3SH74"/>
<evidence type="ECO:0000259" key="1">
    <source>
        <dbReference type="Pfam" id="PF01548"/>
    </source>
</evidence>
<dbReference type="InterPro" id="IPR047650">
    <property type="entry name" value="Transpos_IS110"/>
</dbReference>
<protein>
    <submittedName>
        <fullName evidence="2">Transposase</fullName>
    </submittedName>
</protein>
<proteinExistence type="predicted"/>
<keyword evidence="3" id="KW-1185">Reference proteome</keyword>
<evidence type="ECO:0000313" key="3">
    <source>
        <dbReference type="Proteomes" id="UP001209229"/>
    </source>
</evidence>
<dbReference type="GO" id="GO:0006313">
    <property type="term" value="P:DNA transposition"/>
    <property type="evidence" value="ECO:0007669"/>
    <property type="project" value="InterPro"/>
</dbReference>
<reference evidence="2" key="1">
    <citation type="submission" date="2022-10" db="EMBL/GenBank/DDBJ databases">
        <authorList>
            <person name="Yu W.X."/>
        </authorList>
    </citation>
    <scope>NUCLEOTIDE SEQUENCE</scope>
    <source>
        <strain evidence="2">AAT</strain>
    </source>
</reference>
<feature type="domain" description="Transposase IS110-like N-terminal" evidence="1">
    <location>
        <begin position="17"/>
        <end position="163"/>
    </location>
</feature>
<dbReference type="GO" id="GO:0003677">
    <property type="term" value="F:DNA binding"/>
    <property type="evidence" value="ECO:0007669"/>
    <property type="project" value="InterPro"/>
</dbReference>
<dbReference type="InterPro" id="IPR002525">
    <property type="entry name" value="Transp_IS110-like_N"/>
</dbReference>
<organism evidence="2 3">
    <name type="scientific">Plebeiibacterium sediminum</name>
    <dbReference type="NCBI Taxonomy" id="2992112"/>
    <lineage>
        <taxon>Bacteria</taxon>
        <taxon>Pseudomonadati</taxon>
        <taxon>Bacteroidota</taxon>
        <taxon>Bacteroidia</taxon>
        <taxon>Marinilabiliales</taxon>
        <taxon>Marinilabiliaceae</taxon>
        <taxon>Plebeiibacterium</taxon>
    </lineage>
</organism>
<sequence>MQSQFNKNQFEGQSFYIGIDVHKKSWKVTILGEEYEHKSFSQDPEVKHLVSYLHNNFPGGNYHAVYEAGFSGFELSRKLNNSGVKCLVVHPADIPTSKKEKVQKTDKADSRKLARCLRSNAIDGINIPVRNLESDRALVRQRFRIVKEVGRIKNRVKSLLFQFSIEIPDAYSEMQTRSWSRNYLNWLKTVDIKETSLRVTLNNYIEIGSFLRKGLLTSVRF</sequence>
<dbReference type="RefSeq" id="WP_301192826.1">
    <property type="nucleotide sequence ID" value="NZ_JAPDPJ010000093.1"/>
</dbReference>
<dbReference type="Proteomes" id="UP001209229">
    <property type="component" value="Unassembled WGS sequence"/>
</dbReference>
<dbReference type="Pfam" id="PF01548">
    <property type="entry name" value="DEDD_Tnp_IS110"/>
    <property type="match status" value="1"/>
</dbReference>
<dbReference type="EMBL" id="JAPDPJ010000093">
    <property type="protein sequence ID" value="MCW3789270.1"/>
    <property type="molecule type" value="Genomic_DNA"/>
</dbReference>
<dbReference type="GO" id="GO:0004803">
    <property type="term" value="F:transposase activity"/>
    <property type="evidence" value="ECO:0007669"/>
    <property type="project" value="InterPro"/>
</dbReference>
<comment type="caution">
    <text evidence="2">The sequence shown here is derived from an EMBL/GenBank/DDBJ whole genome shotgun (WGS) entry which is preliminary data.</text>
</comment>
<gene>
    <name evidence="2" type="ORF">OM075_22590</name>
</gene>